<protein>
    <recommendedName>
        <fullName evidence="2">Teneurin-like YD-shell domain-containing protein</fullName>
    </recommendedName>
</protein>
<accession>A0A916YQT3</accession>
<dbReference type="Pfam" id="PF25023">
    <property type="entry name" value="TEN_YD-shell"/>
    <property type="match status" value="1"/>
</dbReference>
<dbReference type="Proteomes" id="UP000612456">
    <property type="component" value="Unassembled WGS sequence"/>
</dbReference>
<organism evidence="3 4">
    <name type="scientific">Paenibacillus nasutitermitis</name>
    <dbReference type="NCBI Taxonomy" id="1652958"/>
    <lineage>
        <taxon>Bacteria</taxon>
        <taxon>Bacillati</taxon>
        <taxon>Bacillota</taxon>
        <taxon>Bacilli</taxon>
        <taxon>Bacillales</taxon>
        <taxon>Paenibacillaceae</taxon>
        <taxon>Paenibacillus</taxon>
    </lineage>
</organism>
<dbReference type="EMBL" id="BMHP01000001">
    <property type="protein sequence ID" value="GGD56776.1"/>
    <property type="molecule type" value="Genomic_DNA"/>
</dbReference>
<evidence type="ECO:0000256" key="1">
    <source>
        <dbReference type="ARBA" id="ARBA00022737"/>
    </source>
</evidence>
<sequence length="284" mass="31381">MGVVASRTAKTEYGTTSSFTYDALNRVSTSSQYNQTYQYDNCGNRQTMTTKQPFDRPDSTTTYDKRNHLKAVVLPSGSVIYRYNGDGLLWERTENRQTNHYYGDVDQILAEATVSGGTATLKARYIRGQGLIAREDDRNKAYYVQNGHGDVVNLVGLTGMVIGNSYSYDIFGNIAEQQETIAQTFKYSDEMQDASTGLQYLRARWYDPSIGWFIGEDTYEGELRNPLSQNLYTYVHNNPLTNIDPTGNWCTSADGNLSRPGGGGGGGGGGGAMVAKQDSRFLVT</sequence>
<dbReference type="InterPro" id="IPR056823">
    <property type="entry name" value="TEN-like_YD-shell"/>
</dbReference>
<reference evidence="3" key="1">
    <citation type="journal article" date="2014" name="Int. J. Syst. Evol. Microbiol.">
        <title>Complete genome sequence of Corynebacterium casei LMG S-19264T (=DSM 44701T), isolated from a smear-ripened cheese.</title>
        <authorList>
            <consortium name="US DOE Joint Genome Institute (JGI-PGF)"/>
            <person name="Walter F."/>
            <person name="Albersmeier A."/>
            <person name="Kalinowski J."/>
            <person name="Ruckert C."/>
        </authorList>
    </citation>
    <scope>NUCLEOTIDE SEQUENCE</scope>
    <source>
        <strain evidence="3">CGMCC 1.15178</strain>
    </source>
</reference>
<evidence type="ECO:0000313" key="4">
    <source>
        <dbReference type="Proteomes" id="UP000612456"/>
    </source>
</evidence>
<dbReference type="AlphaFoldDB" id="A0A916YQT3"/>
<keyword evidence="1" id="KW-0677">Repeat</keyword>
<dbReference type="InterPro" id="IPR022385">
    <property type="entry name" value="Rhs_assc_core"/>
</dbReference>
<feature type="domain" description="Teneurin-like YD-shell" evidence="2">
    <location>
        <begin position="12"/>
        <end position="239"/>
    </location>
</feature>
<dbReference type="InterPro" id="IPR050708">
    <property type="entry name" value="T6SS_VgrG/RHS"/>
</dbReference>
<dbReference type="PANTHER" id="PTHR32305">
    <property type="match status" value="1"/>
</dbReference>
<name>A0A916YQT3_9BACL</name>
<dbReference type="NCBIfam" id="TIGR03696">
    <property type="entry name" value="Rhs_assc_core"/>
    <property type="match status" value="1"/>
</dbReference>
<dbReference type="PANTHER" id="PTHR32305:SF17">
    <property type="entry name" value="TRNA NUCLEASE WAPA"/>
    <property type="match status" value="1"/>
</dbReference>
<keyword evidence="4" id="KW-1185">Reference proteome</keyword>
<reference evidence="3" key="2">
    <citation type="submission" date="2020-09" db="EMBL/GenBank/DDBJ databases">
        <authorList>
            <person name="Sun Q."/>
            <person name="Zhou Y."/>
        </authorList>
    </citation>
    <scope>NUCLEOTIDE SEQUENCE</scope>
    <source>
        <strain evidence="3">CGMCC 1.15178</strain>
    </source>
</reference>
<evidence type="ECO:0000259" key="2">
    <source>
        <dbReference type="Pfam" id="PF25023"/>
    </source>
</evidence>
<dbReference type="Gene3D" id="2.180.10.10">
    <property type="entry name" value="RHS repeat-associated core"/>
    <property type="match status" value="1"/>
</dbReference>
<proteinExistence type="predicted"/>
<evidence type="ECO:0000313" key="3">
    <source>
        <dbReference type="EMBL" id="GGD56776.1"/>
    </source>
</evidence>
<comment type="caution">
    <text evidence="3">The sequence shown here is derived from an EMBL/GenBank/DDBJ whole genome shotgun (WGS) entry which is preliminary data.</text>
</comment>
<gene>
    <name evidence="3" type="ORF">GCM10010911_13140</name>
</gene>